<feature type="region of interest" description="Disordered" evidence="1">
    <location>
        <begin position="133"/>
        <end position="176"/>
    </location>
</feature>
<feature type="region of interest" description="Disordered" evidence="1">
    <location>
        <begin position="36"/>
        <end position="74"/>
    </location>
</feature>
<feature type="compositionally biased region" description="Polar residues" evidence="1">
    <location>
        <begin position="36"/>
        <end position="46"/>
    </location>
</feature>
<feature type="compositionally biased region" description="Low complexity" evidence="1">
    <location>
        <begin position="53"/>
        <end position="72"/>
    </location>
</feature>
<protein>
    <submittedName>
        <fullName evidence="2">Uncharacterized protein</fullName>
    </submittedName>
</protein>
<keyword evidence="3" id="KW-1185">Reference proteome</keyword>
<sequence>MGIRRVEPRHRLKIGKKGVFDFEKFLHCMRLRSGRTVMSGTNTNDGGSDPVESTVTSGSTSSSGPNASTASAQSSAVISTFIGNTRLDTEFEQKRFHDENRSNPTAGGSFNSDTNPTPGGSFNFGVNCSNLTARGSWNSDANPTVGGSFNSGANCSNPSAGGSCNSSTNSGGNGNR</sequence>
<feature type="compositionally biased region" description="Low complexity" evidence="1">
    <location>
        <begin position="159"/>
        <end position="170"/>
    </location>
</feature>
<organism evidence="2 3">
    <name type="scientific">Stylosanthes scabra</name>
    <dbReference type="NCBI Taxonomy" id="79078"/>
    <lineage>
        <taxon>Eukaryota</taxon>
        <taxon>Viridiplantae</taxon>
        <taxon>Streptophyta</taxon>
        <taxon>Embryophyta</taxon>
        <taxon>Tracheophyta</taxon>
        <taxon>Spermatophyta</taxon>
        <taxon>Magnoliopsida</taxon>
        <taxon>eudicotyledons</taxon>
        <taxon>Gunneridae</taxon>
        <taxon>Pentapetalae</taxon>
        <taxon>rosids</taxon>
        <taxon>fabids</taxon>
        <taxon>Fabales</taxon>
        <taxon>Fabaceae</taxon>
        <taxon>Papilionoideae</taxon>
        <taxon>50 kb inversion clade</taxon>
        <taxon>dalbergioids sensu lato</taxon>
        <taxon>Dalbergieae</taxon>
        <taxon>Pterocarpus clade</taxon>
        <taxon>Stylosanthes</taxon>
    </lineage>
</organism>
<evidence type="ECO:0000256" key="1">
    <source>
        <dbReference type="SAM" id="MobiDB-lite"/>
    </source>
</evidence>
<reference evidence="2 3" key="1">
    <citation type="journal article" date="2023" name="Plants (Basel)">
        <title>Bridging the Gap: Combining Genomics and Transcriptomics Approaches to Understand Stylosanthes scabra, an Orphan Legume from the Brazilian Caatinga.</title>
        <authorList>
            <person name="Ferreira-Neto J.R.C."/>
            <person name="da Silva M.D."/>
            <person name="Binneck E."/>
            <person name="de Melo N.F."/>
            <person name="da Silva R.H."/>
            <person name="de Melo A.L.T.M."/>
            <person name="Pandolfi V."/>
            <person name="Bustamante F.O."/>
            <person name="Brasileiro-Vidal A.C."/>
            <person name="Benko-Iseppon A.M."/>
        </authorList>
    </citation>
    <scope>NUCLEOTIDE SEQUENCE [LARGE SCALE GENOMIC DNA]</scope>
    <source>
        <tissue evidence="2">Leaves</tissue>
    </source>
</reference>
<accession>A0ABU6ZBB4</accession>
<evidence type="ECO:0000313" key="3">
    <source>
        <dbReference type="Proteomes" id="UP001341840"/>
    </source>
</evidence>
<dbReference type="Proteomes" id="UP001341840">
    <property type="component" value="Unassembled WGS sequence"/>
</dbReference>
<gene>
    <name evidence="2" type="ORF">PIB30_030526</name>
</gene>
<name>A0ABU6ZBB4_9FABA</name>
<comment type="caution">
    <text evidence="2">The sequence shown here is derived from an EMBL/GenBank/DDBJ whole genome shotgun (WGS) entry which is preliminary data.</text>
</comment>
<dbReference type="EMBL" id="JASCZI010271988">
    <property type="protein sequence ID" value="MED6218864.1"/>
    <property type="molecule type" value="Genomic_DNA"/>
</dbReference>
<feature type="compositionally biased region" description="Polar residues" evidence="1">
    <location>
        <begin position="102"/>
        <end position="118"/>
    </location>
</feature>
<feature type="region of interest" description="Disordered" evidence="1">
    <location>
        <begin position="89"/>
        <end position="118"/>
    </location>
</feature>
<feature type="compositionally biased region" description="Basic and acidic residues" evidence="1">
    <location>
        <begin position="89"/>
        <end position="101"/>
    </location>
</feature>
<feature type="compositionally biased region" description="Polar residues" evidence="1">
    <location>
        <begin position="133"/>
        <end position="158"/>
    </location>
</feature>
<proteinExistence type="predicted"/>
<evidence type="ECO:0000313" key="2">
    <source>
        <dbReference type="EMBL" id="MED6218864.1"/>
    </source>
</evidence>